<dbReference type="Gene3D" id="3.40.50.1000">
    <property type="entry name" value="HAD superfamily/HAD-like"/>
    <property type="match status" value="1"/>
</dbReference>
<sequence length="207" mass="24604">MSIIAVFDINGTLLHRLKSNDYNNSRVEFPIKISPDTKLENYCIWFRPHLSLLNDFLQEHKIPFIFWSTCIEKNTEKLVKILEKFFPKHYGFLSQSECKFNPKAKQRYKQKSLKDLEMVEKKWYEIFSENSSLGENLPVFDVNKVVLVDDSLNKNKEGQNIILVNPYKCDLADKEVFYIIKQLHNHTNCNDKKCYEKYANFFSKKTK</sequence>
<dbReference type="EMBL" id="AFBI03000001">
    <property type="protein sequence ID" value="EJW01688.1"/>
    <property type="molecule type" value="Genomic_DNA"/>
</dbReference>
<gene>
    <name evidence="3" type="ORF">EDEG_00021</name>
</gene>
<dbReference type="OrthoDB" id="1711508at2759"/>
<organism evidence="3 4">
    <name type="scientific">Edhazardia aedis (strain USNM 41457)</name>
    <name type="common">Microsporidian parasite</name>
    <dbReference type="NCBI Taxonomy" id="1003232"/>
    <lineage>
        <taxon>Eukaryota</taxon>
        <taxon>Fungi</taxon>
        <taxon>Fungi incertae sedis</taxon>
        <taxon>Microsporidia</taxon>
        <taxon>Edhazardia</taxon>
    </lineage>
</organism>
<comment type="subcellular location">
    <subcellularLocation>
        <location evidence="1">Mitochondrion inner membrane</location>
        <topology evidence="1">Single-pass membrane protein</topology>
    </subcellularLocation>
</comment>
<reference evidence="4" key="2">
    <citation type="submission" date="2015-07" db="EMBL/GenBank/DDBJ databases">
        <title>Contrasting host-pathogen interactions and genome evolution in two generalist and specialist microsporidian pathogens of mosquitoes.</title>
        <authorList>
            <consortium name="The Broad Institute Genomics Platform"/>
            <consortium name="The Broad Institute Genome Sequencing Center for Infectious Disease"/>
            <person name="Cuomo C.A."/>
            <person name="Sanscrainte N.D."/>
            <person name="Goldberg J.M."/>
            <person name="Heiman D."/>
            <person name="Young S."/>
            <person name="Zeng Q."/>
            <person name="Becnel J.J."/>
            <person name="Birren B.W."/>
        </authorList>
    </citation>
    <scope>NUCLEOTIDE SEQUENCE [LARGE SCALE GENOMIC DNA]</scope>
    <source>
        <strain evidence="4">USNM 41457</strain>
    </source>
</reference>
<dbReference type="GO" id="GO:0015031">
    <property type="term" value="P:protein transport"/>
    <property type="evidence" value="ECO:0007669"/>
    <property type="project" value="UniProtKB-KW"/>
</dbReference>
<proteinExistence type="inferred from homology"/>
<evidence type="ECO:0000256" key="1">
    <source>
        <dbReference type="RuleBase" id="RU365079"/>
    </source>
</evidence>
<dbReference type="SUPFAM" id="SSF56784">
    <property type="entry name" value="HAD-like"/>
    <property type="match status" value="1"/>
</dbReference>
<dbReference type="InterPro" id="IPR004274">
    <property type="entry name" value="FCP1_dom"/>
</dbReference>
<name>J8ZPS0_EDHAE</name>
<comment type="subunit">
    <text evidence="1">Component of the TIM23 complex.</text>
</comment>
<keyword evidence="1" id="KW-0811">Translocation</keyword>
<comment type="similarity">
    <text evidence="1">Belongs to the TIM50 family.</text>
</comment>
<reference evidence="3 4" key="1">
    <citation type="submission" date="2011-08" db="EMBL/GenBank/DDBJ databases">
        <authorList>
            <person name="Liu Z.J."/>
            <person name="Shi F.L."/>
            <person name="Lu J.Q."/>
            <person name="Li M."/>
            <person name="Wang Z.L."/>
        </authorList>
    </citation>
    <scope>NUCLEOTIDE SEQUENCE [LARGE SCALE GENOMIC DNA]</scope>
    <source>
        <strain evidence="3 4">USNM 41457</strain>
    </source>
</reference>
<dbReference type="VEuPathDB" id="MicrosporidiaDB:EDEG_00021"/>
<keyword evidence="1" id="KW-0813">Transport</keyword>
<dbReference type="InParanoid" id="J8ZPS0"/>
<comment type="function">
    <text evidence="1">Essential component of the TIM23 complex, a complex that mediates the translocation of transit peptide-containing proteins across the mitochondrial inner membrane.</text>
</comment>
<protein>
    <recommendedName>
        <fullName evidence="1">Mitochondrial import inner membrane translocase subunit TIM50</fullName>
    </recommendedName>
</protein>
<dbReference type="Pfam" id="PF03031">
    <property type="entry name" value="NIF"/>
    <property type="match status" value="1"/>
</dbReference>
<dbReference type="InterPro" id="IPR023214">
    <property type="entry name" value="HAD_sf"/>
</dbReference>
<evidence type="ECO:0000313" key="3">
    <source>
        <dbReference type="EMBL" id="EJW01688.1"/>
    </source>
</evidence>
<dbReference type="OMA" id="WTTAMEH"/>
<evidence type="ECO:0000259" key="2">
    <source>
        <dbReference type="PROSITE" id="PS50969"/>
    </source>
</evidence>
<dbReference type="GO" id="GO:0005744">
    <property type="term" value="C:TIM23 mitochondrial import inner membrane translocase complex"/>
    <property type="evidence" value="ECO:0007669"/>
    <property type="project" value="UniProtKB-UniRule"/>
</dbReference>
<dbReference type="InterPro" id="IPR050365">
    <property type="entry name" value="TIM50"/>
</dbReference>
<dbReference type="PANTHER" id="PTHR12210">
    <property type="entry name" value="DULLARD PROTEIN PHOSPHATASE"/>
    <property type="match status" value="1"/>
</dbReference>
<evidence type="ECO:0000313" key="4">
    <source>
        <dbReference type="Proteomes" id="UP000003163"/>
    </source>
</evidence>
<keyword evidence="1" id="KW-0496">Mitochondrion</keyword>
<keyword evidence="1" id="KW-0809">Transit peptide</keyword>
<feature type="domain" description="FCP1 homology" evidence="2">
    <location>
        <begin position="1"/>
        <end position="186"/>
    </location>
</feature>
<comment type="caution">
    <text evidence="3">The sequence shown here is derived from an EMBL/GenBank/DDBJ whole genome shotgun (WGS) entry which is preliminary data.</text>
</comment>
<accession>J8ZPS0</accession>
<dbReference type="AlphaFoldDB" id="J8ZPS0"/>
<dbReference type="PROSITE" id="PS50969">
    <property type="entry name" value="FCP1"/>
    <property type="match status" value="1"/>
</dbReference>
<dbReference type="InterPro" id="IPR036412">
    <property type="entry name" value="HAD-like_sf"/>
</dbReference>
<dbReference type="Proteomes" id="UP000003163">
    <property type="component" value="Unassembled WGS sequence"/>
</dbReference>
<keyword evidence="1" id="KW-0653">Protein transport</keyword>
<dbReference type="HOGENOM" id="CLU_122489_0_0_1"/>
<keyword evidence="4" id="KW-1185">Reference proteome</keyword>